<evidence type="ECO:0000256" key="1">
    <source>
        <dbReference type="ARBA" id="ARBA00006914"/>
    </source>
</evidence>
<accession>A0AAN7FCJ3</accession>
<evidence type="ECO:0000256" key="5">
    <source>
        <dbReference type="SAM" id="MobiDB-lite"/>
    </source>
</evidence>
<comment type="caution">
    <text evidence="7">The sequence shown here is derived from an EMBL/GenBank/DDBJ whole genome shotgun (WGS) entry which is preliminary data.</text>
</comment>
<feature type="region of interest" description="Disordered" evidence="5">
    <location>
        <begin position="85"/>
        <end position="191"/>
    </location>
</feature>
<evidence type="ECO:0000313" key="7">
    <source>
        <dbReference type="EMBL" id="KAK4588470.1"/>
    </source>
</evidence>
<keyword evidence="8" id="KW-1185">Reference proteome</keyword>
<evidence type="ECO:0000256" key="3">
    <source>
        <dbReference type="ARBA" id="ARBA00022840"/>
    </source>
</evidence>
<dbReference type="PROSITE" id="PS00674">
    <property type="entry name" value="AAA"/>
    <property type="match status" value="1"/>
</dbReference>
<dbReference type="EMBL" id="JAXUIC010000005">
    <property type="protein sequence ID" value="KAK4588470.1"/>
    <property type="molecule type" value="Genomic_DNA"/>
</dbReference>
<dbReference type="AlphaFoldDB" id="A0AAN7FCJ3"/>
<evidence type="ECO:0000313" key="8">
    <source>
        <dbReference type="Proteomes" id="UP001324115"/>
    </source>
</evidence>
<dbReference type="InterPro" id="IPR003960">
    <property type="entry name" value="ATPase_AAA_CS"/>
</dbReference>
<dbReference type="InterPro" id="IPR027417">
    <property type="entry name" value="P-loop_NTPase"/>
</dbReference>
<protein>
    <recommendedName>
        <fullName evidence="6">AAA+ ATPase domain-containing protein</fullName>
    </recommendedName>
</protein>
<dbReference type="PANTHER" id="PTHR23073">
    <property type="entry name" value="26S PROTEASOME REGULATORY SUBUNIT"/>
    <property type="match status" value="1"/>
</dbReference>
<dbReference type="Gene3D" id="1.10.8.60">
    <property type="match status" value="1"/>
</dbReference>
<dbReference type="InterPro" id="IPR003959">
    <property type="entry name" value="ATPase_AAA_core"/>
</dbReference>
<dbReference type="CDD" id="cd19481">
    <property type="entry name" value="RecA-like_protease"/>
    <property type="match status" value="1"/>
</dbReference>
<feature type="compositionally biased region" description="Basic and acidic residues" evidence="5">
    <location>
        <begin position="175"/>
        <end position="191"/>
    </location>
</feature>
<dbReference type="GO" id="GO:0000502">
    <property type="term" value="C:proteasome complex"/>
    <property type="evidence" value="ECO:0007669"/>
    <property type="project" value="UniProtKB-ARBA"/>
</dbReference>
<gene>
    <name evidence="7" type="ORF">RGQ29_019460</name>
</gene>
<dbReference type="GO" id="GO:0005524">
    <property type="term" value="F:ATP binding"/>
    <property type="evidence" value="ECO:0007669"/>
    <property type="project" value="UniProtKB-KW"/>
</dbReference>
<feature type="compositionally biased region" description="Basic and acidic residues" evidence="5">
    <location>
        <begin position="102"/>
        <end position="168"/>
    </location>
</feature>
<dbReference type="SUPFAM" id="SSF52540">
    <property type="entry name" value="P-loop containing nucleoside triphosphate hydrolases"/>
    <property type="match status" value="1"/>
</dbReference>
<comment type="similarity">
    <text evidence="1 4">Belongs to the AAA ATPase family.</text>
</comment>
<feature type="compositionally biased region" description="Low complexity" evidence="5">
    <location>
        <begin position="89"/>
        <end position="99"/>
    </location>
</feature>
<dbReference type="SMART" id="SM00382">
    <property type="entry name" value="AAA"/>
    <property type="match status" value="1"/>
</dbReference>
<dbReference type="InterPro" id="IPR050221">
    <property type="entry name" value="26S_Proteasome_ATPase"/>
</dbReference>
<evidence type="ECO:0000259" key="6">
    <source>
        <dbReference type="SMART" id="SM00382"/>
    </source>
</evidence>
<dbReference type="Gene3D" id="3.40.50.300">
    <property type="entry name" value="P-loop containing nucleotide triphosphate hydrolases"/>
    <property type="match status" value="1"/>
</dbReference>
<dbReference type="GO" id="GO:0016887">
    <property type="term" value="F:ATP hydrolysis activity"/>
    <property type="evidence" value="ECO:0007669"/>
    <property type="project" value="InterPro"/>
</dbReference>
<feature type="domain" description="AAA+ ATPase" evidence="6">
    <location>
        <begin position="430"/>
        <end position="567"/>
    </location>
</feature>
<feature type="region of interest" description="Disordered" evidence="5">
    <location>
        <begin position="39"/>
        <end position="58"/>
    </location>
</feature>
<keyword evidence="3 4" id="KW-0067">ATP-binding</keyword>
<proteinExistence type="inferred from homology"/>
<evidence type="ECO:0000256" key="4">
    <source>
        <dbReference type="RuleBase" id="RU003651"/>
    </source>
</evidence>
<dbReference type="Pfam" id="PF00004">
    <property type="entry name" value="AAA"/>
    <property type="match status" value="1"/>
</dbReference>
<organism evidence="7 8">
    <name type="scientific">Quercus rubra</name>
    <name type="common">Northern red oak</name>
    <name type="synonym">Quercus borealis</name>
    <dbReference type="NCBI Taxonomy" id="3512"/>
    <lineage>
        <taxon>Eukaryota</taxon>
        <taxon>Viridiplantae</taxon>
        <taxon>Streptophyta</taxon>
        <taxon>Embryophyta</taxon>
        <taxon>Tracheophyta</taxon>
        <taxon>Spermatophyta</taxon>
        <taxon>Magnoliopsida</taxon>
        <taxon>eudicotyledons</taxon>
        <taxon>Gunneridae</taxon>
        <taxon>Pentapetalae</taxon>
        <taxon>rosids</taxon>
        <taxon>fabids</taxon>
        <taxon>Fagales</taxon>
        <taxon>Fagaceae</taxon>
        <taxon>Quercus</taxon>
    </lineage>
</organism>
<reference evidence="7 8" key="1">
    <citation type="journal article" date="2023" name="G3 (Bethesda)">
        <title>A haplotype-resolved chromosome-scale genome for Quercus rubra L. provides insights into the genetics of adaptive traits for red oak species.</title>
        <authorList>
            <person name="Kapoor B."/>
            <person name="Jenkins J."/>
            <person name="Schmutz J."/>
            <person name="Zhebentyayeva T."/>
            <person name="Kuelheim C."/>
            <person name="Coggeshall M."/>
            <person name="Heim C."/>
            <person name="Lasky J.R."/>
            <person name="Leites L."/>
            <person name="Islam-Faridi N."/>
            <person name="Romero-Severson J."/>
            <person name="DeLeo V.L."/>
            <person name="Lucas S.M."/>
            <person name="Lazic D."/>
            <person name="Gailing O."/>
            <person name="Carlson J."/>
            <person name="Staton M."/>
        </authorList>
    </citation>
    <scope>NUCLEOTIDE SEQUENCE [LARGE SCALE GENOMIC DNA]</scope>
    <source>
        <strain evidence="7">Pseudo-F2</strain>
    </source>
</reference>
<dbReference type="InterPro" id="IPR003593">
    <property type="entry name" value="AAA+_ATPase"/>
</dbReference>
<evidence type="ECO:0000256" key="2">
    <source>
        <dbReference type="ARBA" id="ARBA00022741"/>
    </source>
</evidence>
<name>A0AAN7FCJ3_QUERU</name>
<keyword evidence="2 4" id="KW-0547">Nucleotide-binding</keyword>
<sequence length="659" mass="73532">MAVLRQVVRTTMATVKNLYPSRLHPSHLPCRHYHKPIKCHSKSKSNASDVRPQRSDDSEISDILPAWAGWLGSIAVGIALANAEKAADKSPLPSKSSPSYEENAKKERQPMSEENAKKEQQRMSEENAKKEKQRMSEENAKKEQQRMSEENAKKEQQPMSEENAKKEQQPMSEENAEKEQQRMSEENSKIEQQRIEELLRSKGMKRGLYPRISVANTGQKVSIKFLIPPGCEVSQLIGNLVSSLGLKVEGGSGGSDMLLRASESAVTWQLTLTRPGKQVQGQKDLGQSKDINAHDGDLCILISGSLNSEKPQIEFIKQGRLSSKELEAFVSVLGLAGGNLGQNCSFGRKPQEGTVRVQSADKSIARLESMGVKIYGLDVSSSDINTSWGNLVGYDQQKREIEDTVLLALRRPEVYDEITHGTRRKFESNRPRAVLFDGPPGTGKTSCARVIANQAGVPLLYVPLESVISKWVGESERKLGTVFSHANMLPNGAIIFLDEIDSFATSRNNNLRQSENRRGLLSVLLRQIDGYEQDKKLIVVGATNRKQDLDPALLSRFDTMITFGLPDQQSRQAIIAQYAKQLTEPELEEVARVTEGMSGRDIKDFCQQAERSWASKVIREEESKNEEHDGSLPPPLQEYIEKAISRQKALHSAEYQKKI</sequence>
<dbReference type="Proteomes" id="UP001324115">
    <property type="component" value="Unassembled WGS sequence"/>
</dbReference>